<dbReference type="GO" id="GO:0030288">
    <property type="term" value="C:outer membrane-bounded periplasmic space"/>
    <property type="evidence" value="ECO:0007669"/>
    <property type="project" value="TreeGrafter"/>
</dbReference>
<dbReference type="PROSITE" id="PS50932">
    <property type="entry name" value="HTH_LACI_2"/>
    <property type="match status" value="1"/>
</dbReference>
<dbReference type="InterPro" id="IPR028082">
    <property type="entry name" value="Peripla_BP_I"/>
</dbReference>
<dbReference type="GO" id="GO:0006355">
    <property type="term" value="P:regulation of DNA-templated transcription"/>
    <property type="evidence" value="ECO:0007669"/>
    <property type="project" value="InterPro"/>
</dbReference>
<protein>
    <submittedName>
        <fullName evidence="4">Putative periplasmic binding protein/LacI transcriptional regulator</fullName>
    </submittedName>
</protein>
<dbReference type="Proteomes" id="UP000007843">
    <property type="component" value="Chromosome"/>
</dbReference>
<feature type="domain" description="HTH lacI-type" evidence="3">
    <location>
        <begin position="6"/>
        <end position="69"/>
    </location>
</feature>
<dbReference type="InterPro" id="IPR000843">
    <property type="entry name" value="HTH_LacI"/>
</dbReference>
<proteinExistence type="inferred from homology"/>
<organism evidence="4 5">
    <name type="scientific">Klebsiella michiganensis (strain ATCC 8724 / DSM 4798 / JCM 20051 / NBRC 3318 / NRRL B-199 / KCTC 1686 / BUCSAV 143 / CCM 1901)</name>
    <dbReference type="NCBI Taxonomy" id="1006551"/>
    <lineage>
        <taxon>Bacteria</taxon>
        <taxon>Pseudomonadati</taxon>
        <taxon>Pseudomonadota</taxon>
        <taxon>Gammaproteobacteria</taxon>
        <taxon>Enterobacterales</taxon>
        <taxon>Enterobacteriaceae</taxon>
        <taxon>Klebsiella/Raoultella group</taxon>
        <taxon>Klebsiella</taxon>
    </lineage>
</organism>
<dbReference type="InterPro" id="IPR050555">
    <property type="entry name" value="Bact_Solute-Bind_Prot2"/>
</dbReference>
<evidence type="ECO:0000313" key="4">
    <source>
        <dbReference type="EMBL" id="AEX05793.1"/>
    </source>
</evidence>
<dbReference type="HOGENOM" id="CLU_037628_0_0_6"/>
<sequence length="344" mass="37948">MSAKKVTMADIAKEARVGIATVDRVLNKRTPVKESTERKVLESARRLGFALEQSRYRLAADRPAVALRMGFILLQQSHSFYHQLAQALEQAALPWHSPAQAPAFLHYDINAIDDMAAAIARLSDTVDVIGIVALDNPLIRHAVVQAIEKGVRVFTLLSDMSIPQRTGYIGLDNQKAGRTAGWAVDRLCHDDGEIGIIVGDNRFICQESCEISFRSYLREQGKGDRVLEPVRSHERADVARQVTEEMLQQYPDLKAIYAPCGGVEGIVAALRARQRQHQVTLICHGPVDSGELALIDGTIDLMLTHRLDEFAAATINAFVHAASQPQAAFINALQPFDLLTKENL</sequence>
<dbReference type="EMBL" id="CP003218">
    <property type="protein sequence ID" value="AEX05793.1"/>
    <property type="molecule type" value="Genomic_DNA"/>
</dbReference>
<dbReference type="GO" id="GO:0055085">
    <property type="term" value="P:transmembrane transport"/>
    <property type="evidence" value="ECO:0007669"/>
    <property type="project" value="UniProtKB-ARBA"/>
</dbReference>
<dbReference type="PANTHER" id="PTHR30036">
    <property type="entry name" value="D-XYLOSE-BINDING PERIPLASMIC PROTEIN"/>
    <property type="match status" value="1"/>
</dbReference>
<dbReference type="CDD" id="cd06307">
    <property type="entry name" value="PBP1_sugar_binding"/>
    <property type="match status" value="1"/>
</dbReference>
<dbReference type="SUPFAM" id="SSF47413">
    <property type="entry name" value="lambda repressor-like DNA-binding domains"/>
    <property type="match status" value="1"/>
</dbReference>
<comment type="subcellular location">
    <subcellularLocation>
        <location evidence="1">Periplasm</location>
    </subcellularLocation>
</comment>
<dbReference type="KEGG" id="kox:KOX_20355"/>
<reference evidence="4 5" key="1">
    <citation type="journal article" date="2012" name="J. Bacteriol.">
        <title>Complete genome sequence of Klebsiella oxytoca KCTC 1686, used in production of 2,3-butanediol.</title>
        <authorList>
            <person name="Shin S.H."/>
            <person name="Kim S."/>
            <person name="Kim J.Y."/>
            <person name="Lee S."/>
            <person name="Um Y."/>
            <person name="Oh M.K."/>
            <person name="Kim Y.R."/>
            <person name="Lee J."/>
            <person name="Yang K.S."/>
        </authorList>
    </citation>
    <scope>NUCLEOTIDE SEQUENCE [LARGE SCALE GENOMIC DNA]</scope>
    <source>
        <strain evidence="5">ATCC 8724 / DSM 4798 / JCM 20051 / NBRC 3318 / NRRL B-199 / KCTC 1686</strain>
    </source>
</reference>
<dbReference type="SMART" id="SM00354">
    <property type="entry name" value="HTH_LACI"/>
    <property type="match status" value="1"/>
</dbReference>
<name>A0A0H3HE54_KLEM8</name>
<dbReference type="InterPro" id="IPR010982">
    <property type="entry name" value="Lambda_DNA-bd_dom_sf"/>
</dbReference>
<dbReference type="PANTHER" id="PTHR30036:SF7">
    <property type="entry name" value="ABC TRANSPORTER PERIPLASMIC-BINDING PROTEIN YPHF"/>
    <property type="match status" value="1"/>
</dbReference>
<dbReference type="InterPro" id="IPR025997">
    <property type="entry name" value="SBP_2_dom"/>
</dbReference>
<dbReference type="PROSITE" id="PS00356">
    <property type="entry name" value="HTH_LACI_1"/>
    <property type="match status" value="1"/>
</dbReference>
<accession>A0A0H3HE54</accession>
<dbReference type="AlphaFoldDB" id="A0A0H3HE54"/>
<dbReference type="Pfam" id="PF00356">
    <property type="entry name" value="LacI"/>
    <property type="match status" value="1"/>
</dbReference>
<dbReference type="Pfam" id="PF13407">
    <property type="entry name" value="Peripla_BP_4"/>
    <property type="match status" value="1"/>
</dbReference>
<gene>
    <name evidence="4" type="ordered locus">KOX_20355</name>
</gene>
<evidence type="ECO:0000256" key="1">
    <source>
        <dbReference type="ARBA" id="ARBA00004418"/>
    </source>
</evidence>
<dbReference type="CDD" id="cd01392">
    <property type="entry name" value="HTH_LacI"/>
    <property type="match status" value="1"/>
</dbReference>
<dbReference type="SUPFAM" id="SSF53822">
    <property type="entry name" value="Periplasmic binding protein-like I"/>
    <property type="match status" value="1"/>
</dbReference>
<dbReference type="RefSeq" id="WP_014229335.1">
    <property type="nucleotide sequence ID" value="NC_016612.1"/>
</dbReference>
<evidence type="ECO:0000313" key="5">
    <source>
        <dbReference type="Proteomes" id="UP000007843"/>
    </source>
</evidence>
<evidence type="ECO:0000259" key="3">
    <source>
        <dbReference type="PROSITE" id="PS50932"/>
    </source>
</evidence>
<comment type="similarity">
    <text evidence="2">Belongs to the bacterial solute-binding protein 2 family.</text>
</comment>
<dbReference type="Gene3D" id="1.10.260.40">
    <property type="entry name" value="lambda repressor-like DNA-binding domains"/>
    <property type="match status" value="1"/>
</dbReference>
<dbReference type="GO" id="GO:0030246">
    <property type="term" value="F:carbohydrate binding"/>
    <property type="evidence" value="ECO:0007669"/>
    <property type="project" value="TreeGrafter"/>
</dbReference>
<evidence type="ECO:0000256" key="2">
    <source>
        <dbReference type="ARBA" id="ARBA00007639"/>
    </source>
</evidence>
<dbReference type="Gene3D" id="3.40.50.2300">
    <property type="match status" value="2"/>
</dbReference>
<dbReference type="GO" id="GO:0003677">
    <property type="term" value="F:DNA binding"/>
    <property type="evidence" value="ECO:0007669"/>
    <property type="project" value="InterPro"/>
</dbReference>